<feature type="binding site" evidence="9">
    <location>
        <position position="37"/>
    </location>
    <ligand>
        <name>ATP</name>
        <dbReference type="ChEBI" id="CHEBI:30616"/>
    </ligand>
</feature>
<dbReference type="Proteomes" id="UP000675554">
    <property type="component" value="Unassembled WGS sequence"/>
</dbReference>
<keyword evidence="4 8" id="KW-0547">Nucleotide-binding</keyword>
<protein>
    <recommendedName>
        <fullName evidence="8">Chaperone protein HtpG</fullName>
    </recommendedName>
    <alternativeName>
        <fullName evidence="8">Heat shock protein HtpG</fullName>
    </alternativeName>
    <alternativeName>
        <fullName evidence="8">High temperature protein G</fullName>
    </alternativeName>
</protein>
<dbReference type="SUPFAM" id="SSF54211">
    <property type="entry name" value="Ribosomal protein S5 domain 2-like"/>
    <property type="match status" value="1"/>
</dbReference>
<comment type="subunit">
    <text evidence="8">Homodimer.</text>
</comment>
<reference evidence="11" key="1">
    <citation type="submission" date="2021-04" db="EMBL/GenBank/DDBJ databases">
        <title>Sequencing of actinobacteria type strains.</title>
        <authorList>
            <person name="Nguyen G.-S."/>
            <person name="Wentzel A."/>
        </authorList>
    </citation>
    <scope>NUCLEOTIDE SEQUENCE</scope>
    <source>
        <strain evidence="11">DSM 42095</strain>
    </source>
</reference>
<feature type="binding site" evidence="9">
    <location>
        <position position="98"/>
    </location>
    <ligand>
        <name>ATP</name>
        <dbReference type="ChEBI" id="CHEBI:30616"/>
    </ligand>
</feature>
<feature type="domain" description="Histidine kinase/HSP90-like ATPase" evidence="10">
    <location>
        <begin position="30"/>
        <end position="189"/>
    </location>
</feature>
<comment type="similarity">
    <text evidence="2 8">Belongs to the heat shock protein 90 family.</text>
</comment>
<feature type="binding site" evidence="9">
    <location>
        <position position="41"/>
    </location>
    <ligand>
        <name>ATP</name>
        <dbReference type="ChEBI" id="CHEBI:30616"/>
    </ligand>
</feature>
<organism evidence="11 12">
    <name type="scientific">Streptomyces daliensis</name>
    <dbReference type="NCBI Taxonomy" id="299421"/>
    <lineage>
        <taxon>Bacteria</taxon>
        <taxon>Bacillati</taxon>
        <taxon>Actinomycetota</taxon>
        <taxon>Actinomycetes</taxon>
        <taxon>Kitasatosporales</taxon>
        <taxon>Streptomycetaceae</taxon>
        <taxon>Streptomyces</taxon>
    </lineage>
</organism>
<accession>A0A8T4IMN9</accession>
<dbReference type="Pfam" id="PF00183">
    <property type="entry name" value="HSP90"/>
    <property type="match status" value="1"/>
</dbReference>
<dbReference type="Pfam" id="PF13589">
    <property type="entry name" value="HATPase_c_3"/>
    <property type="match status" value="1"/>
</dbReference>
<keyword evidence="6 8" id="KW-0346">Stress response</keyword>
<feature type="binding site" evidence="9">
    <location>
        <position position="179"/>
    </location>
    <ligand>
        <name>ATP</name>
        <dbReference type="ChEBI" id="CHEBI:30616"/>
    </ligand>
</feature>
<dbReference type="InterPro" id="IPR036890">
    <property type="entry name" value="HATPase_C_sf"/>
</dbReference>
<feature type="region of interest" description="C" evidence="8">
    <location>
        <begin position="550"/>
        <end position="632"/>
    </location>
</feature>
<dbReference type="AlphaFoldDB" id="A0A8T4IMN9"/>
<dbReference type="GO" id="GO:0016887">
    <property type="term" value="F:ATP hydrolysis activity"/>
    <property type="evidence" value="ECO:0007669"/>
    <property type="project" value="InterPro"/>
</dbReference>
<dbReference type="InterPro" id="IPR019805">
    <property type="entry name" value="Heat_shock_protein_90_CS"/>
</dbReference>
<evidence type="ECO:0000256" key="8">
    <source>
        <dbReference type="HAMAP-Rule" id="MF_00505"/>
    </source>
</evidence>
<proteinExistence type="inferred from homology"/>
<dbReference type="EMBL" id="JAGSMN010000030">
    <property type="protein sequence ID" value="MBR7671763.1"/>
    <property type="molecule type" value="Genomic_DNA"/>
</dbReference>
<feature type="binding site" evidence="9">
    <location>
        <begin position="105"/>
        <end position="106"/>
    </location>
    <ligand>
        <name>ATP</name>
        <dbReference type="ChEBI" id="CHEBI:30616"/>
    </ligand>
</feature>
<sequence length="632" mass="70399">MTSQSEAETYSFQAEAAQILNLMAHSLYSNKEIFLRELVSNASDAIDRLRSERYAHPESVGAEPEQEARIRVAFDKDAGTLTIADNGIGMSRQEVIDNIGTIARSGTAEFLRTLTGDQRRDAELIGQFGVGFYSAFIVAERVVLTTRRAGLPASEGVRWSSDGKGEYAVEAVERAERGTTIVLELREGEDELLNEHRLRSIVQRYSDHISQPIVMGQDEAPVNQASALWARPKSELSEQDYHSYYRHLTNDYTDPLAYVHTKVEGRYEYTMLLYVPSRAPHDLWVPQARRGVRLHVRRVFILEDTGQLLPGYLRFVHGIVDSADLPLNVSREILQGSQAVDHIRSSAVKRVLKLLKELAEKEPGKYADFWKQFGGVLKQGIADDPAHREDLTELLRFTSTRSDTQDADVSLGDYVARMKEGQDKIYYLLAPSLAAAAASPHLEAFRAKGIEVLLLGEAVDNFVVSGSLREYQGKRLQSVAQGAPDFGELTDEAEKEAAEQADSDYAALLGKLKAHLAGKAWDVRVTNRLTTSPACIVADGEETDFTVVQRMRGSGLPNQPILEINPRHPLVERLNRDQEDPRVREWAHVLFDQSVLTAGARIEEPATFVTRLNDLLTALTADTTTRTADTPD</sequence>
<dbReference type="GO" id="GO:0051082">
    <property type="term" value="F:unfolded protein binding"/>
    <property type="evidence" value="ECO:0007669"/>
    <property type="project" value="UniProtKB-UniRule"/>
</dbReference>
<feature type="region of interest" description="A; substrate-binding" evidence="8">
    <location>
        <begin position="1"/>
        <end position="331"/>
    </location>
</feature>
<feature type="binding site" evidence="9">
    <location>
        <position position="90"/>
    </location>
    <ligand>
        <name>ATP</name>
        <dbReference type="ChEBI" id="CHEBI:30616"/>
    </ligand>
</feature>
<dbReference type="GO" id="GO:0140662">
    <property type="term" value="F:ATP-dependent protein folding chaperone"/>
    <property type="evidence" value="ECO:0007669"/>
    <property type="project" value="InterPro"/>
</dbReference>
<comment type="caution">
    <text evidence="8">Lacks conserved residue(s) required for the propagation of feature annotation.</text>
</comment>
<dbReference type="PIRSF" id="PIRSF002583">
    <property type="entry name" value="Hsp90"/>
    <property type="match status" value="1"/>
</dbReference>
<dbReference type="Gene3D" id="3.40.50.11260">
    <property type="match status" value="1"/>
</dbReference>
<gene>
    <name evidence="8 11" type="primary">htpG</name>
    <name evidence="11" type="ORF">KDA82_01655</name>
</gene>
<dbReference type="InterPro" id="IPR001404">
    <property type="entry name" value="Hsp90_fam"/>
</dbReference>
<comment type="caution">
    <text evidence="11">The sequence shown here is derived from an EMBL/GenBank/DDBJ whole genome shotgun (WGS) entry which is preliminary data.</text>
</comment>
<evidence type="ECO:0000313" key="11">
    <source>
        <dbReference type="EMBL" id="MBR7671763.1"/>
    </source>
</evidence>
<dbReference type="HAMAP" id="MF_00505">
    <property type="entry name" value="HSP90"/>
    <property type="match status" value="1"/>
</dbReference>
<dbReference type="SUPFAM" id="SSF110942">
    <property type="entry name" value="HSP90 C-terminal domain"/>
    <property type="match status" value="1"/>
</dbReference>
<dbReference type="SUPFAM" id="SSF55874">
    <property type="entry name" value="ATPase domain of HSP90 chaperone/DNA topoisomerase II/histidine kinase"/>
    <property type="match status" value="1"/>
</dbReference>
<feature type="binding site" evidence="9">
    <location>
        <position position="331"/>
    </location>
    <ligand>
        <name>ATP</name>
        <dbReference type="ChEBI" id="CHEBI:30616"/>
    </ligand>
</feature>
<dbReference type="PANTHER" id="PTHR11528">
    <property type="entry name" value="HEAT SHOCK PROTEIN 90 FAMILY MEMBER"/>
    <property type="match status" value="1"/>
</dbReference>
<dbReference type="NCBIfam" id="NF003555">
    <property type="entry name" value="PRK05218.1"/>
    <property type="match status" value="1"/>
</dbReference>
<evidence type="ECO:0000256" key="7">
    <source>
        <dbReference type="ARBA" id="ARBA00023186"/>
    </source>
</evidence>
<evidence type="ECO:0000256" key="6">
    <source>
        <dbReference type="ARBA" id="ARBA00023016"/>
    </source>
</evidence>
<comment type="subcellular location">
    <subcellularLocation>
        <location evidence="1 8">Cytoplasm</location>
    </subcellularLocation>
</comment>
<evidence type="ECO:0000256" key="9">
    <source>
        <dbReference type="PIRSR" id="PIRSR002583-1"/>
    </source>
</evidence>
<dbReference type="GO" id="GO:0005524">
    <property type="term" value="F:ATP binding"/>
    <property type="evidence" value="ECO:0007669"/>
    <property type="project" value="UniProtKB-UniRule"/>
</dbReference>
<dbReference type="InterPro" id="IPR037196">
    <property type="entry name" value="HSP90_C"/>
</dbReference>
<dbReference type="Gene3D" id="3.30.565.10">
    <property type="entry name" value="Histidine kinase-like ATPase, C-terminal domain"/>
    <property type="match status" value="1"/>
</dbReference>
<dbReference type="InterPro" id="IPR003594">
    <property type="entry name" value="HATPase_dom"/>
</dbReference>
<dbReference type="PROSITE" id="PS00298">
    <property type="entry name" value="HSP90"/>
    <property type="match status" value="1"/>
</dbReference>
<feature type="binding site" evidence="9">
    <location>
        <begin position="127"/>
        <end position="132"/>
    </location>
    <ligand>
        <name>ATP</name>
        <dbReference type="ChEBI" id="CHEBI:30616"/>
    </ligand>
</feature>
<dbReference type="InterPro" id="IPR020568">
    <property type="entry name" value="Ribosomal_Su5_D2-typ_SF"/>
</dbReference>
<dbReference type="Gene3D" id="3.30.230.80">
    <property type="match status" value="1"/>
</dbReference>
<keyword evidence="5 8" id="KW-0067">ATP-binding</keyword>
<evidence type="ECO:0000313" key="12">
    <source>
        <dbReference type="Proteomes" id="UP000675554"/>
    </source>
</evidence>
<evidence type="ECO:0000256" key="1">
    <source>
        <dbReference type="ARBA" id="ARBA00004496"/>
    </source>
</evidence>
<dbReference type="CDD" id="cd16927">
    <property type="entry name" value="HATPase_Hsp90-like"/>
    <property type="match status" value="1"/>
</dbReference>
<feature type="binding site" evidence="9">
    <location>
        <position position="85"/>
    </location>
    <ligand>
        <name>ATP</name>
        <dbReference type="ChEBI" id="CHEBI:30616"/>
    </ligand>
</feature>
<dbReference type="GO" id="GO:0005737">
    <property type="term" value="C:cytoplasm"/>
    <property type="evidence" value="ECO:0007669"/>
    <property type="project" value="UniProtKB-SubCell"/>
</dbReference>
<comment type="function">
    <text evidence="8">Molecular chaperone. Has ATPase activity.</text>
</comment>
<keyword evidence="7 8" id="KW-0143">Chaperone</keyword>
<dbReference type="FunFam" id="3.30.565.10:FF:000009">
    <property type="entry name" value="Molecular chaperone HtpG"/>
    <property type="match status" value="1"/>
</dbReference>
<evidence type="ECO:0000256" key="2">
    <source>
        <dbReference type="ARBA" id="ARBA00008239"/>
    </source>
</evidence>
<dbReference type="InterPro" id="IPR020575">
    <property type="entry name" value="Hsp90_N"/>
</dbReference>
<evidence type="ECO:0000256" key="5">
    <source>
        <dbReference type="ARBA" id="ARBA00022840"/>
    </source>
</evidence>
<evidence type="ECO:0000259" key="10">
    <source>
        <dbReference type="SMART" id="SM00387"/>
    </source>
</evidence>
<keyword evidence="3 8" id="KW-0963">Cytoplasm</keyword>
<dbReference type="SMART" id="SM00387">
    <property type="entry name" value="HATPase_c"/>
    <property type="match status" value="1"/>
</dbReference>
<name>A0A8T4IMN9_9ACTN</name>
<evidence type="ECO:0000256" key="4">
    <source>
        <dbReference type="ARBA" id="ARBA00022741"/>
    </source>
</evidence>
<keyword evidence="12" id="KW-1185">Reference proteome</keyword>
<evidence type="ECO:0000256" key="3">
    <source>
        <dbReference type="ARBA" id="ARBA00022490"/>
    </source>
</evidence>
<dbReference type="PRINTS" id="PR00775">
    <property type="entry name" value="HEATSHOCK90"/>
</dbReference>
<dbReference type="Gene3D" id="1.20.120.790">
    <property type="entry name" value="Heat shock protein 90, C-terminal domain"/>
    <property type="match status" value="1"/>
</dbReference>